<reference evidence="1" key="1">
    <citation type="submission" date="2022-06" db="EMBL/GenBank/DDBJ databases">
        <authorList>
            <person name="Legras J.-L."/>
            <person name="Devillers H."/>
            <person name="Grondin C."/>
        </authorList>
    </citation>
    <scope>NUCLEOTIDE SEQUENCE</scope>
    <source>
        <strain evidence="1">CLIB 1444</strain>
    </source>
</reference>
<accession>A0ACA9Y7W3</accession>
<dbReference type="Proteomes" id="UP001152531">
    <property type="component" value="Unassembled WGS sequence"/>
</dbReference>
<gene>
    <name evidence="1" type="ORF">CLIB1444_05S03554</name>
</gene>
<comment type="caution">
    <text evidence="1">The sequence shown here is derived from an EMBL/GenBank/DDBJ whole genome shotgun (WGS) entry which is preliminary data.</text>
</comment>
<organism evidence="1 2">
    <name type="scientific">[Candida] jaroonii</name>
    <dbReference type="NCBI Taxonomy" id="467808"/>
    <lineage>
        <taxon>Eukaryota</taxon>
        <taxon>Fungi</taxon>
        <taxon>Dikarya</taxon>
        <taxon>Ascomycota</taxon>
        <taxon>Saccharomycotina</taxon>
        <taxon>Pichiomycetes</taxon>
        <taxon>Debaryomycetaceae</taxon>
        <taxon>Yamadazyma</taxon>
    </lineage>
</organism>
<keyword evidence="2" id="KW-1185">Reference proteome</keyword>
<name>A0ACA9Y7W3_9ASCO</name>
<evidence type="ECO:0000313" key="2">
    <source>
        <dbReference type="Proteomes" id="UP001152531"/>
    </source>
</evidence>
<evidence type="ECO:0000313" key="1">
    <source>
        <dbReference type="EMBL" id="CAH6721099.1"/>
    </source>
</evidence>
<dbReference type="EMBL" id="CALSDN010000005">
    <property type="protein sequence ID" value="CAH6721099.1"/>
    <property type="molecule type" value="Genomic_DNA"/>
</dbReference>
<sequence length="166" mass="19153">MASSSLKKTTKENIKILSNLRLANGAILASTLFLNWLFNGSIFWFIFFNIPNVTCHFLLEKFGSPKFKVDPIDGYKKIVNSGENLNQSGLIEYLFDVIYFNLFLDVLSVVTKRAWYGWIIIPLFVGYKLSGFILPFLPKFSGNKQPKEPVQPPKEQKKKEKRKIIR</sequence>
<proteinExistence type="predicted"/>
<protein>
    <submittedName>
        <fullName evidence="1">SRP-independent targeting protein 2</fullName>
    </submittedName>
</protein>